<dbReference type="Proteomes" id="UP001062846">
    <property type="component" value="Chromosome 2"/>
</dbReference>
<comment type="caution">
    <text evidence="1">The sequence shown here is derived from an EMBL/GenBank/DDBJ whole genome shotgun (WGS) entry which is preliminary data.</text>
</comment>
<name>A0ACC0PSL4_RHOML</name>
<evidence type="ECO:0000313" key="2">
    <source>
        <dbReference type="Proteomes" id="UP001062846"/>
    </source>
</evidence>
<gene>
    <name evidence="1" type="ORF">RHMOL_Rhmol02G0223400</name>
</gene>
<sequence>MAAMQALMVKSATPPLTDPINIINLPTSVEKVQLINVKGIAKLTNFNQQFHYLACSLCSRASNAYEDDELWCNYCSRRVPPLTRVKFNIEVSDPTASIEATIFSEIAEQFYGITGANIDTTVPNAPLSPELLDQLAEPKRCNVTLKAFMHTYAGISQCKFNVYSMSAIPLPTLDDQQNLQLPLALPPSTPIKNEKNATASASTLPTEEIPAKKRKLN</sequence>
<organism evidence="1 2">
    <name type="scientific">Rhododendron molle</name>
    <name type="common">Chinese azalea</name>
    <name type="synonym">Azalea mollis</name>
    <dbReference type="NCBI Taxonomy" id="49168"/>
    <lineage>
        <taxon>Eukaryota</taxon>
        <taxon>Viridiplantae</taxon>
        <taxon>Streptophyta</taxon>
        <taxon>Embryophyta</taxon>
        <taxon>Tracheophyta</taxon>
        <taxon>Spermatophyta</taxon>
        <taxon>Magnoliopsida</taxon>
        <taxon>eudicotyledons</taxon>
        <taxon>Gunneridae</taxon>
        <taxon>Pentapetalae</taxon>
        <taxon>asterids</taxon>
        <taxon>Ericales</taxon>
        <taxon>Ericaceae</taxon>
        <taxon>Ericoideae</taxon>
        <taxon>Rhodoreae</taxon>
        <taxon>Rhododendron</taxon>
    </lineage>
</organism>
<evidence type="ECO:0000313" key="1">
    <source>
        <dbReference type="EMBL" id="KAI8568728.1"/>
    </source>
</evidence>
<proteinExistence type="predicted"/>
<dbReference type="EMBL" id="CM046389">
    <property type="protein sequence ID" value="KAI8568728.1"/>
    <property type="molecule type" value="Genomic_DNA"/>
</dbReference>
<reference evidence="1" key="1">
    <citation type="submission" date="2022-02" db="EMBL/GenBank/DDBJ databases">
        <title>Plant Genome Project.</title>
        <authorList>
            <person name="Zhang R.-G."/>
        </authorList>
    </citation>
    <scope>NUCLEOTIDE SEQUENCE</scope>
    <source>
        <strain evidence="1">AT1</strain>
    </source>
</reference>
<protein>
    <submittedName>
        <fullName evidence="1">Uncharacterized protein</fullName>
    </submittedName>
</protein>
<keyword evidence="2" id="KW-1185">Reference proteome</keyword>
<accession>A0ACC0PSL4</accession>